<evidence type="ECO:0000313" key="2">
    <source>
        <dbReference type="Proteomes" id="UP000036923"/>
    </source>
</evidence>
<evidence type="ECO:0000313" key="1">
    <source>
        <dbReference type="EMBL" id="KNY28232.1"/>
    </source>
</evidence>
<keyword evidence="2" id="KW-1185">Reference proteome</keyword>
<dbReference type="AlphaFoldDB" id="A0A0L6JS68"/>
<dbReference type="eggNOG" id="COG4198">
    <property type="taxonomic scope" value="Bacteria"/>
</dbReference>
<dbReference type="InterPro" id="IPR008323">
    <property type="entry name" value="UCP033563"/>
</dbReference>
<gene>
    <name evidence="1" type="ORF">Bccel_3506</name>
</gene>
<dbReference type="STRING" id="398512.Bccel_3506"/>
<dbReference type="Pfam" id="PF06245">
    <property type="entry name" value="DUF1015"/>
    <property type="match status" value="1"/>
</dbReference>
<name>A0A0L6JS68_9FIRM</name>
<dbReference type="PANTHER" id="PTHR36454">
    <property type="entry name" value="LMO2823 PROTEIN"/>
    <property type="match status" value="1"/>
</dbReference>
<sequence>MYSLYEKLGIRIPTVLMPGKENNMEKWAVVACDQYSSQPEYWQKADQIVGESPSTLKLILPEVYLGKAEESNKINEINKNMIEYVENGVLEEQNPGFILIDRKTSHAESRKGLIVLMDLEKYNYNEGSQSQIRATERTDVNRLPPRIKIRQNASLELPHIMVLIDDPDKTVIEPLFDMKDKLTCLYDFELMLSGGHIKGYKIENKEITDNILSAIEKLADPEDFKKRYGVGDEKGVLLFAVGDGNHSLASAKAHWENVKKSCTEEEKESHPARFALVELVNVHDEGIKFEPIHRVVFNIGLDDFVGKMQNFYGESAKIELIKCSSKHDMKVKLDSMPKDKGVHNLPLIAGTCFAIIKVECPKCNLEVGTLQLFLDQLIVDDKNVEIDYIHGEEVVDSLGGKSGNIGFYLPVMDKNDLYKTVVLDGVLPKKTFSMGEAEEKRFYLECRKIV</sequence>
<reference evidence="2" key="1">
    <citation type="submission" date="2015-07" db="EMBL/GenBank/DDBJ databases">
        <title>Near-Complete Genome Sequence of the Cellulolytic Bacterium Bacteroides (Pseudobacteroides) cellulosolvens ATCC 35603.</title>
        <authorList>
            <person name="Dassa B."/>
            <person name="Utturkar S.M."/>
            <person name="Klingeman D.M."/>
            <person name="Hurt R.A."/>
            <person name="Keller M."/>
            <person name="Xu J."/>
            <person name="Reddy Y.H.K."/>
            <person name="Borovok I."/>
            <person name="Grinberg I.R."/>
            <person name="Lamed R."/>
            <person name="Zhivin O."/>
            <person name="Bayer E.A."/>
            <person name="Brown S.D."/>
        </authorList>
    </citation>
    <scope>NUCLEOTIDE SEQUENCE [LARGE SCALE GENOMIC DNA]</scope>
    <source>
        <strain evidence="2">DSM 2933</strain>
    </source>
</reference>
<dbReference type="Proteomes" id="UP000036923">
    <property type="component" value="Unassembled WGS sequence"/>
</dbReference>
<dbReference type="PANTHER" id="PTHR36454:SF1">
    <property type="entry name" value="DUF1015 DOMAIN-CONTAINING PROTEIN"/>
    <property type="match status" value="1"/>
</dbReference>
<dbReference type="PATRIC" id="fig|398512.5.peg.3673"/>
<dbReference type="RefSeq" id="WP_036944642.1">
    <property type="nucleotide sequence ID" value="NZ_JQKC01000033.1"/>
</dbReference>
<dbReference type="EMBL" id="LGTC01000001">
    <property type="protein sequence ID" value="KNY28232.1"/>
    <property type="molecule type" value="Genomic_DNA"/>
</dbReference>
<accession>A0A0L6JS68</accession>
<organism evidence="1 2">
    <name type="scientific">Pseudobacteroides cellulosolvens ATCC 35603 = DSM 2933</name>
    <dbReference type="NCBI Taxonomy" id="398512"/>
    <lineage>
        <taxon>Bacteria</taxon>
        <taxon>Bacillati</taxon>
        <taxon>Bacillota</taxon>
        <taxon>Clostridia</taxon>
        <taxon>Eubacteriales</taxon>
        <taxon>Oscillospiraceae</taxon>
        <taxon>Pseudobacteroides</taxon>
    </lineage>
</organism>
<proteinExistence type="predicted"/>
<protein>
    <submittedName>
        <fullName evidence="1">Putative conserved protein UCP033563</fullName>
    </submittedName>
</protein>
<comment type="caution">
    <text evidence="1">The sequence shown here is derived from an EMBL/GenBank/DDBJ whole genome shotgun (WGS) entry which is preliminary data.</text>
</comment>